<dbReference type="GO" id="GO:0022857">
    <property type="term" value="F:transmembrane transporter activity"/>
    <property type="evidence" value="ECO:0007669"/>
    <property type="project" value="InterPro"/>
</dbReference>
<dbReference type="CDD" id="cd17319">
    <property type="entry name" value="MFS_ExuT_GudP_like"/>
    <property type="match status" value="1"/>
</dbReference>
<dbReference type="Gene3D" id="1.20.1250.20">
    <property type="entry name" value="MFS general substrate transporter like domains"/>
    <property type="match status" value="2"/>
</dbReference>
<accession>A0A0C4YHU8</accession>
<evidence type="ECO:0000256" key="5">
    <source>
        <dbReference type="ARBA" id="ARBA00023136"/>
    </source>
</evidence>
<dbReference type="PROSITE" id="PS50850">
    <property type="entry name" value="MFS"/>
    <property type="match status" value="1"/>
</dbReference>
<keyword evidence="3 6" id="KW-0812">Transmembrane</keyword>
<evidence type="ECO:0000313" key="9">
    <source>
        <dbReference type="Proteomes" id="UP000031843"/>
    </source>
</evidence>
<dbReference type="EMBL" id="CP010537">
    <property type="protein sequence ID" value="AJG22568.1"/>
    <property type="molecule type" value="Genomic_DNA"/>
</dbReference>
<keyword evidence="9" id="KW-1185">Reference proteome</keyword>
<feature type="transmembrane region" description="Helical" evidence="6">
    <location>
        <begin position="65"/>
        <end position="82"/>
    </location>
</feature>
<evidence type="ECO:0000259" key="7">
    <source>
        <dbReference type="PROSITE" id="PS50850"/>
    </source>
</evidence>
<dbReference type="KEGG" id="cbw:RR42_s0978"/>
<dbReference type="RefSeq" id="WP_063778461.1">
    <property type="nucleotide sequence ID" value="NZ_CP010537.1"/>
</dbReference>
<feature type="transmembrane region" description="Helical" evidence="6">
    <location>
        <begin position="260"/>
        <end position="281"/>
    </location>
</feature>
<evidence type="ECO:0000313" key="8">
    <source>
        <dbReference type="EMBL" id="AJG22568.1"/>
    </source>
</evidence>
<keyword evidence="2" id="KW-0813">Transport</keyword>
<evidence type="ECO:0000256" key="6">
    <source>
        <dbReference type="SAM" id="Phobius"/>
    </source>
</evidence>
<dbReference type="Pfam" id="PF07690">
    <property type="entry name" value="MFS_1"/>
    <property type="match status" value="1"/>
</dbReference>
<dbReference type="GO" id="GO:0016020">
    <property type="term" value="C:membrane"/>
    <property type="evidence" value="ECO:0007669"/>
    <property type="project" value="UniProtKB-SubCell"/>
</dbReference>
<name>A0A0C4YHU8_9BURK</name>
<dbReference type="AlphaFoldDB" id="A0A0C4YHU8"/>
<gene>
    <name evidence="8" type="ORF">RR42_s0978</name>
</gene>
<feature type="transmembrane region" description="Helical" evidence="6">
    <location>
        <begin position="326"/>
        <end position="344"/>
    </location>
</feature>
<organism evidence="8 9">
    <name type="scientific">Cupriavidus basilensis</name>
    <dbReference type="NCBI Taxonomy" id="68895"/>
    <lineage>
        <taxon>Bacteria</taxon>
        <taxon>Pseudomonadati</taxon>
        <taxon>Pseudomonadota</taxon>
        <taxon>Betaproteobacteria</taxon>
        <taxon>Burkholderiales</taxon>
        <taxon>Burkholderiaceae</taxon>
        <taxon>Cupriavidus</taxon>
    </lineage>
</organism>
<keyword evidence="5 6" id="KW-0472">Membrane</keyword>
<feature type="transmembrane region" description="Helical" evidence="6">
    <location>
        <begin position="385"/>
        <end position="405"/>
    </location>
</feature>
<dbReference type="InterPro" id="IPR036259">
    <property type="entry name" value="MFS_trans_sf"/>
</dbReference>
<dbReference type="InterPro" id="IPR020846">
    <property type="entry name" value="MFS_dom"/>
</dbReference>
<feature type="transmembrane region" description="Helical" evidence="6">
    <location>
        <begin position="191"/>
        <end position="213"/>
    </location>
</feature>
<dbReference type="SUPFAM" id="SSF103473">
    <property type="entry name" value="MFS general substrate transporter"/>
    <property type="match status" value="1"/>
</dbReference>
<evidence type="ECO:0000256" key="3">
    <source>
        <dbReference type="ARBA" id="ARBA00022692"/>
    </source>
</evidence>
<dbReference type="PANTHER" id="PTHR43791">
    <property type="entry name" value="PERMEASE-RELATED"/>
    <property type="match status" value="1"/>
</dbReference>
<sequence length="459" mass="49647">MNRTAKPALAGPMDHVHELRREKMYRKITWRLVPLLFLAYVISYIDRINVGYAKLQMSSDLHLTDSIYGLGAGIFFVGYALFEVPSNIFLMKIGARLTIMRIMLCWGLISAATMFVTTPSQFYIARFLLGAFEAGFFPGIVLYLTFWFPAARRARIIALLMSATVVGGLFAGPLSGWILQNLDGWHGLRGWQWMFLLEGLPSAFLGFVVYACLSNSPEEAKWLSEDEKRMIRVELPTQAAPHASTPALEAAGAALRDPKVYLLSFLYFAAVCGGTTLSFWMPTMIQSLGAKSMQIIGLISAVPYAFAALAMILYGRHSDKRAERRWHYAVAVAIGGVGLALTSWTGAYMWLSVALIAIAIAGSVSALPVFWAVATAQLSPQSTAAGIAIITSLGNLAGLACPYVLGVIKQSTGSLTGGLFLIAGVMLAGAFVMIGSGSIRPRADHRSLPAGKMPDASAR</sequence>
<evidence type="ECO:0000256" key="2">
    <source>
        <dbReference type="ARBA" id="ARBA00022448"/>
    </source>
</evidence>
<comment type="subcellular location">
    <subcellularLocation>
        <location evidence="1">Membrane</location>
        <topology evidence="1">Multi-pass membrane protein</topology>
    </subcellularLocation>
</comment>
<dbReference type="PANTHER" id="PTHR43791:SF36">
    <property type="entry name" value="TRANSPORTER, PUTATIVE (AFU_ORTHOLOGUE AFUA_6G08340)-RELATED"/>
    <property type="match status" value="1"/>
</dbReference>
<feature type="transmembrane region" description="Helical" evidence="6">
    <location>
        <begin position="123"/>
        <end position="144"/>
    </location>
</feature>
<feature type="transmembrane region" description="Helical" evidence="6">
    <location>
        <begin position="156"/>
        <end position="179"/>
    </location>
</feature>
<proteinExistence type="predicted"/>
<evidence type="ECO:0000256" key="1">
    <source>
        <dbReference type="ARBA" id="ARBA00004141"/>
    </source>
</evidence>
<feature type="transmembrane region" description="Helical" evidence="6">
    <location>
        <begin position="28"/>
        <end position="45"/>
    </location>
</feature>
<feature type="transmembrane region" description="Helical" evidence="6">
    <location>
        <begin position="293"/>
        <end position="314"/>
    </location>
</feature>
<protein>
    <submittedName>
        <fullName evidence="8">Nitrate/nitrite transporter</fullName>
    </submittedName>
</protein>
<evidence type="ECO:0000256" key="4">
    <source>
        <dbReference type="ARBA" id="ARBA00022989"/>
    </source>
</evidence>
<dbReference type="FunFam" id="1.20.1250.20:FF:000018">
    <property type="entry name" value="MFS transporter permease"/>
    <property type="match status" value="1"/>
</dbReference>
<reference evidence="8 9" key="1">
    <citation type="journal article" date="2015" name="Genome Announc.">
        <title>Complete Genome Sequence of Cupriavidus basilensis 4G11, Isolated from the Oak Ridge Field Research Center Site.</title>
        <authorList>
            <person name="Ray J."/>
            <person name="Waters R.J."/>
            <person name="Skerker J.M."/>
            <person name="Kuehl J.V."/>
            <person name="Price M.N."/>
            <person name="Huang J."/>
            <person name="Chakraborty R."/>
            <person name="Arkin A.P."/>
            <person name="Deutschbauer A."/>
        </authorList>
    </citation>
    <scope>NUCLEOTIDE SEQUENCE [LARGE SCALE GENOMIC DNA]</scope>
    <source>
        <strain evidence="8">4G11</strain>
    </source>
</reference>
<feature type="transmembrane region" description="Helical" evidence="6">
    <location>
        <begin position="417"/>
        <end position="439"/>
    </location>
</feature>
<dbReference type="Proteomes" id="UP000031843">
    <property type="component" value="Chromosome secondary"/>
</dbReference>
<feature type="transmembrane region" description="Helical" evidence="6">
    <location>
        <begin position="94"/>
        <end position="117"/>
    </location>
</feature>
<dbReference type="STRING" id="68895.RR42_s0978"/>
<dbReference type="InterPro" id="IPR011701">
    <property type="entry name" value="MFS"/>
</dbReference>
<feature type="transmembrane region" description="Helical" evidence="6">
    <location>
        <begin position="350"/>
        <end position="373"/>
    </location>
</feature>
<keyword evidence="4 6" id="KW-1133">Transmembrane helix</keyword>
<feature type="domain" description="Major facilitator superfamily (MFS) profile" evidence="7">
    <location>
        <begin position="32"/>
        <end position="442"/>
    </location>
</feature>